<dbReference type="CDD" id="cd11567">
    <property type="entry name" value="YciH_like"/>
    <property type="match status" value="1"/>
</dbReference>
<evidence type="ECO:0000313" key="5">
    <source>
        <dbReference type="Proteomes" id="UP000650081"/>
    </source>
</evidence>
<dbReference type="InterPro" id="IPR036877">
    <property type="entry name" value="SUI1_dom_sf"/>
</dbReference>
<dbReference type="Pfam" id="PF01253">
    <property type="entry name" value="SUI1"/>
    <property type="match status" value="1"/>
</dbReference>
<dbReference type="Gene3D" id="3.30.780.10">
    <property type="entry name" value="SUI1-like domain"/>
    <property type="match status" value="1"/>
</dbReference>
<proteinExistence type="predicted"/>
<dbReference type="Proteomes" id="UP000650081">
    <property type="component" value="Unassembled WGS sequence"/>
</dbReference>
<dbReference type="EMBL" id="JACSIT010000050">
    <property type="protein sequence ID" value="MBC6993016.1"/>
    <property type="molecule type" value="Genomic_DNA"/>
</dbReference>
<dbReference type="InterPro" id="IPR005872">
    <property type="entry name" value="SUI1_arc_bac"/>
</dbReference>
<dbReference type="InterPro" id="IPR001950">
    <property type="entry name" value="SUI1"/>
</dbReference>
<evidence type="ECO:0000313" key="4">
    <source>
        <dbReference type="EMBL" id="MBC6993016.1"/>
    </source>
</evidence>
<dbReference type="PROSITE" id="PS50296">
    <property type="entry name" value="SUI1"/>
    <property type="match status" value="1"/>
</dbReference>
<reference evidence="4" key="1">
    <citation type="submission" date="2020-08" db="EMBL/GenBank/DDBJ databases">
        <title>Lewinella bacteria from marine environments.</title>
        <authorList>
            <person name="Zhong Y."/>
        </authorList>
    </citation>
    <scope>NUCLEOTIDE SEQUENCE</scope>
    <source>
        <strain evidence="4">KCTC 42187</strain>
    </source>
</reference>
<keyword evidence="4" id="KW-0396">Initiation factor</keyword>
<comment type="caution">
    <text evidence="4">The sequence shown here is derived from an EMBL/GenBank/DDBJ whole genome shotgun (WGS) entry which is preliminary data.</text>
</comment>
<evidence type="ECO:0000256" key="2">
    <source>
        <dbReference type="ARBA" id="ARBA00022917"/>
    </source>
</evidence>
<evidence type="ECO:0000256" key="1">
    <source>
        <dbReference type="ARBA" id="ARBA00022845"/>
    </source>
</evidence>
<evidence type="ECO:0000259" key="3">
    <source>
        <dbReference type="PROSITE" id="PS50296"/>
    </source>
</evidence>
<organism evidence="4 5">
    <name type="scientific">Neolewinella lacunae</name>
    <dbReference type="NCBI Taxonomy" id="1517758"/>
    <lineage>
        <taxon>Bacteria</taxon>
        <taxon>Pseudomonadati</taxon>
        <taxon>Bacteroidota</taxon>
        <taxon>Saprospiria</taxon>
        <taxon>Saprospirales</taxon>
        <taxon>Lewinellaceae</taxon>
        <taxon>Neolewinella</taxon>
    </lineage>
</organism>
<keyword evidence="2" id="KW-0648">Protein biosynthesis</keyword>
<name>A0A923PJS8_9BACT</name>
<keyword evidence="1" id="KW-0810">Translation regulation</keyword>
<dbReference type="SUPFAM" id="SSF55159">
    <property type="entry name" value="eIF1-like"/>
    <property type="match status" value="1"/>
</dbReference>
<gene>
    <name evidence="4" type="ORF">H9S92_02490</name>
</gene>
<dbReference type="GO" id="GO:0003743">
    <property type="term" value="F:translation initiation factor activity"/>
    <property type="evidence" value="ECO:0007669"/>
    <property type="project" value="UniProtKB-KW"/>
</dbReference>
<accession>A0A923PJS8</accession>
<dbReference type="PIRSF" id="PIRSF037511">
    <property type="entry name" value="Transl_init_SUI1_pro"/>
    <property type="match status" value="1"/>
</dbReference>
<dbReference type="GO" id="GO:0006417">
    <property type="term" value="P:regulation of translation"/>
    <property type="evidence" value="ECO:0007669"/>
    <property type="project" value="UniProtKB-KW"/>
</dbReference>
<sequence>MALRVHHDRKHRNGKEATIITGFTGTDEQLADLGKLLKSRCGVGGSAKDGEIIIQGNKRDKVLEILLAEGYRAAKKSGG</sequence>
<protein>
    <submittedName>
        <fullName evidence="4">Translation initiation factor</fullName>
    </submittedName>
</protein>
<dbReference type="AlphaFoldDB" id="A0A923PJS8"/>
<feature type="domain" description="SUI1" evidence="3">
    <location>
        <begin position="10"/>
        <end position="70"/>
    </location>
</feature>
<keyword evidence="5" id="KW-1185">Reference proteome</keyword>